<keyword evidence="3" id="KW-1185">Reference proteome</keyword>
<dbReference type="GeneID" id="96806850"/>
<dbReference type="NCBIfam" id="TIGR01808">
    <property type="entry name" value="CM_M_hiGC-arch"/>
    <property type="match status" value="1"/>
</dbReference>
<evidence type="ECO:0000313" key="2">
    <source>
        <dbReference type="EMBL" id="GHI86258.1"/>
    </source>
</evidence>
<dbReference type="GO" id="GO:0004106">
    <property type="term" value="F:chorismate mutase activity"/>
    <property type="evidence" value="ECO:0007669"/>
    <property type="project" value="InterPro"/>
</dbReference>
<evidence type="ECO:0000313" key="3">
    <source>
        <dbReference type="Proteomes" id="UP000600026"/>
    </source>
</evidence>
<dbReference type="OrthoDB" id="3213864at2"/>
<accession>A0A919H405</accession>
<organism evidence="2 3">
    <name type="scientific">Streptomyces xanthophaeus</name>
    <dbReference type="NCBI Taxonomy" id="67385"/>
    <lineage>
        <taxon>Bacteria</taxon>
        <taxon>Bacillati</taxon>
        <taxon>Actinomycetota</taxon>
        <taxon>Actinomycetes</taxon>
        <taxon>Kitasatosporales</taxon>
        <taxon>Streptomycetaceae</taxon>
        <taxon>Streptomyces</taxon>
    </lineage>
</organism>
<proteinExistence type="predicted"/>
<dbReference type="Pfam" id="PF01817">
    <property type="entry name" value="CM_2"/>
    <property type="match status" value="1"/>
</dbReference>
<dbReference type="PROSITE" id="PS51168">
    <property type="entry name" value="CHORISMATE_MUT_2"/>
    <property type="match status" value="1"/>
</dbReference>
<dbReference type="InterPro" id="IPR036263">
    <property type="entry name" value="Chorismate_II_sf"/>
</dbReference>
<dbReference type="SMART" id="SM00830">
    <property type="entry name" value="CM_2"/>
    <property type="match status" value="1"/>
</dbReference>
<reference evidence="2" key="1">
    <citation type="submission" date="2020-09" db="EMBL/GenBank/DDBJ databases">
        <title>Whole genome shotgun sequence of Streptomyces xanthophaeus NBRC 12829.</title>
        <authorList>
            <person name="Komaki H."/>
            <person name="Tamura T."/>
        </authorList>
    </citation>
    <scope>NUCLEOTIDE SEQUENCE</scope>
    <source>
        <strain evidence="2">NBRC 12829</strain>
    </source>
</reference>
<feature type="domain" description="Chorismate mutase" evidence="1">
    <location>
        <begin position="5"/>
        <end position="97"/>
    </location>
</feature>
<dbReference type="InterPro" id="IPR036979">
    <property type="entry name" value="CM_dom_sf"/>
</dbReference>
<dbReference type="Gene3D" id="1.20.59.10">
    <property type="entry name" value="Chorismate mutase"/>
    <property type="match status" value="1"/>
</dbReference>
<dbReference type="RefSeq" id="WP_051859187.1">
    <property type="nucleotide sequence ID" value="NZ_BNEE01000006.1"/>
</dbReference>
<sequence length="97" mass="10810">MNGDTDVRDRIEGDRRTIDGLDARIIELLTQRARISDRIQRNRIGSGGTRTVLAREAEVLGRYQEVLGPRGTPIAMSVLRLCRGVVPADEQLTEARP</sequence>
<dbReference type="InterPro" id="IPR002701">
    <property type="entry name" value="CM_II_prokaryot"/>
</dbReference>
<dbReference type="EMBL" id="BNEE01000006">
    <property type="protein sequence ID" value="GHI86258.1"/>
    <property type="molecule type" value="Genomic_DNA"/>
</dbReference>
<dbReference type="Proteomes" id="UP000600026">
    <property type="component" value="Unassembled WGS sequence"/>
</dbReference>
<dbReference type="NCBIfam" id="NF005894">
    <property type="entry name" value="PRK07857.1"/>
    <property type="match status" value="1"/>
</dbReference>
<name>A0A919H405_9ACTN</name>
<dbReference type="AlphaFoldDB" id="A0A919H405"/>
<evidence type="ECO:0000259" key="1">
    <source>
        <dbReference type="PROSITE" id="PS51168"/>
    </source>
</evidence>
<gene>
    <name evidence="2" type="ORF">Sxan_36220</name>
</gene>
<protein>
    <recommendedName>
        <fullName evidence="1">Chorismate mutase domain-containing protein</fullName>
    </recommendedName>
</protein>
<dbReference type="SUPFAM" id="SSF48600">
    <property type="entry name" value="Chorismate mutase II"/>
    <property type="match status" value="1"/>
</dbReference>
<dbReference type="GO" id="GO:0046417">
    <property type="term" value="P:chorismate metabolic process"/>
    <property type="evidence" value="ECO:0007669"/>
    <property type="project" value="InterPro"/>
</dbReference>
<comment type="caution">
    <text evidence="2">The sequence shown here is derived from an EMBL/GenBank/DDBJ whole genome shotgun (WGS) entry which is preliminary data.</text>
</comment>
<dbReference type="InterPro" id="IPR010958">
    <property type="entry name" value="Chorismate_mutase_highGC-bac"/>
</dbReference>